<evidence type="ECO:0000256" key="2">
    <source>
        <dbReference type="ARBA" id="ARBA00022694"/>
    </source>
</evidence>
<dbReference type="SUPFAM" id="SSF55120">
    <property type="entry name" value="Pseudouridine synthase"/>
    <property type="match status" value="1"/>
</dbReference>
<evidence type="ECO:0000259" key="8">
    <source>
        <dbReference type="Pfam" id="PF01416"/>
    </source>
</evidence>
<dbReference type="InterPro" id="IPR020095">
    <property type="entry name" value="PsdUridine_synth_TruA_C"/>
</dbReference>
<dbReference type="HAMAP" id="MF_00171">
    <property type="entry name" value="TruA"/>
    <property type="match status" value="1"/>
</dbReference>
<evidence type="ECO:0000256" key="1">
    <source>
        <dbReference type="ARBA" id="ARBA00009375"/>
    </source>
</evidence>
<organism evidence="9">
    <name type="scientific">uncultured marine group II/III euryarchaeote KM3_91_A10</name>
    <dbReference type="NCBI Taxonomy" id="1456540"/>
    <lineage>
        <taxon>Archaea</taxon>
        <taxon>Methanobacteriati</taxon>
        <taxon>Methanobacteriota</taxon>
        <taxon>environmental samples</taxon>
    </lineage>
</organism>
<comment type="similarity">
    <text evidence="1 4 7">Belongs to the tRNA pseudouridine synthase TruA family.</text>
</comment>
<dbReference type="Gene3D" id="3.30.70.660">
    <property type="entry name" value="Pseudouridine synthase I, catalytic domain, C-terminal subdomain"/>
    <property type="match status" value="1"/>
</dbReference>
<dbReference type="GO" id="GO:0031119">
    <property type="term" value="P:tRNA pseudouridine synthesis"/>
    <property type="evidence" value="ECO:0007669"/>
    <property type="project" value="UniProtKB-UniRule"/>
</dbReference>
<dbReference type="PIRSF" id="PIRSF001430">
    <property type="entry name" value="tRNA_psdUrid_synth"/>
    <property type="match status" value="1"/>
</dbReference>
<gene>
    <name evidence="9" type="primary">PUS1</name>
    <name evidence="4 9" type="synonym">truA</name>
</gene>
<evidence type="ECO:0000256" key="6">
    <source>
        <dbReference type="PIRSR" id="PIRSR001430-2"/>
    </source>
</evidence>
<dbReference type="EMBL" id="KF901170">
    <property type="protein sequence ID" value="AIF20615.1"/>
    <property type="molecule type" value="Genomic_DNA"/>
</dbReference>
<keyword evidence="3 4" id="KW-0413">Isomerase</keyword>
<dbReference type="InterPro" id="IPR020103">
    <property type="entry name" value="PsdUridine_synth_cat_dom_sf"/>
</dbReference>
<keyword evidence="2 4" id="KW-0819">tRNA processing</keyword>
<feature type="domain" description="Pseudouridine synthase I TruA alpha/beta" evidence="8">
    <location>
        <begin position="138"/>
        <end position="239"/>
    </location>
</feature>
<proteinExistence type="inferred from homology"/>
<accession>A0A075HYJ8</accession>
<feature type="binding site" evidence="4 6">
    <location>
        <position position="116"/>
    </location>
    <ligand>
        <name>substrate</name>
    </ligand>
</feature>
<sequence length="293" mass="33213">MDSDRVMVALGYHGDSFHGSQTQPGIKTVEGSLTRALDRLDWWRPKCLEMSSRTDAGVSVRMNLARIDLPNEVAGSIQRANLLRALNDNLPIGMVAWGVKAIPEDTRIRHSISRHYLYRTEVSHDWPRGFDEDAFAEACSSLQGQHDFTNLCRLDEGKDPVRTVDECSPWVTDEGRIIGISVKSRAFLWNQVRRMASAVSGVASGRNTIEDIRLALERPNIPIDLGRAPSEGLILWSIENDHTSDIFDSSLPDTSWFTPPPDDIRQHTRWLSLARLEMSTLLEREWMRPLRRA</sequence>
<reference evidence="9" key="1">
    <citation type="journal article" date="2014" name="Genome Biol. Evol.">
        <title>Pangenome evidence for extensive interdomain horizontal transfer affecting lineage core and shell genes in uncultured planktonic thaumarchaeota and euryarchaeota.</title>
        <authorList>
            <person name="Deschamps P."/>
            <person name="Zivanovic Y."/>
            <person name="Moreira D."/>
            <person name="Rodriguez-Valera F."/>
            <person name="Lopez-Garcia P."/>
        </authorList>
    </citation>
    <scope>NUCLEOTIDE SEQUENCE</scope>
</reference>
<dbReference type="Pfam" id="PF01416">
    <property type="entry name" value="PseudoU_synth_1"/>
    <property type="match status" value="1"/>
</dbReference>
<evidence type="ECO:0000256" key="3">
    <source>
        <dbReference type="ARBA" id="ARBA00023235"/>
    </source>
</evidence>
<name>A0A075HYJ8_9EURY</name>
<comment type="caution">
    <text evidence="4">Lacks conserved residue(s) required for the propagation of feature annotation.</text>
</comment>
<dbReference type="PANTHER" id="PTHR11142">
    <property type="entry name" value="PSEUDOURIDYLATE SYNTHASE"/>
    <property type="match status" value="1"/>
</dbReference>
<evidence type="ECO:0000256" key="4">
    <source>
        <dbReference type="HAMAP-Rule" id="MF_00171"/>
    </source>
</evidence>
<comment type="catalytic activity">
    <reaction evidence="4 7">
        <text>uridine(38/39/40) in tRNA = pseudouridine(38/39/40) in tRNA</text>
        <dbReference type="Rhea" id="RHEA:22376"/>
        <dbReference type="Rhea" id="RHEA-COMP:10085"/>
        <dbReference type="Rhea" id="RHEA-COMP:10087"/>
        <dbReference type="ChEBI" id="CHEBI:65314"/>
        <dbReference type="ChEBI" id="CHEBI:65315"/>
        <dbReference type="EC" id="5.4.99.12"/>
    </reaction>
</comment>
<evidence type="ECO:0000256" key="5">
    <source>
        <dbReference type="PIRSR" id="PIRSR001430-1"/>
    </source>
</evidence>
<dbReference type="GO" id="GO:0160147">
    <property type="term" value="F:tRNA pseudouridine(38-40) synthase activity"/>
    <property type="evidence" value="ECO:0007669"/>
    <property type="project" value="UniProtKB-EC"/>
</dbReference>
<dbReference type="InterPro" id="IPR001406">
    <property type="entry name" value="PsdUridine_synth_TruA"/>
</dbReference>
<dbReference type="Gene3D" id="3.30.70.580">
    <property type="entry name" value="Pseudouridine synthase I, catalytic domain, N-terminal subdomain"/>
    <property type="match status" value="1"/>
</dbReference>
<dbReference type="InterPro" id="IPR020097">
    <property type="entry name" value="PsdUridine_synth_TruA_a/b_dom"/>
</dbReference>
<evidence type="ECO:0000256" key="7">
    <source>
        <dbReference type="RuleBase" id="RU003792"/>
    </source>
</evidence>
<comment type="function">
    <text evidence="4">Formation of pseudouridine at positions 38, 39 and 40 in the anticodon stem and loop of transfer RNAs.</text>
</comment>
<feature type="active site" description="Nucleophile" evidence="4 5">
    <location>
        <position position="55"/>
    </location>
</feature>
<dbReference type="PANTHER" id="PTHR11142:SF0">
    <property type="entry name" value="TRNA PSEUDOURIDINE SYNTHASE-LIKE 1"/>
    <property type="match status" value="1"/>
</dbReference>
<dbReference type="InterPro" id="IPR020094">
    <property type="entry name" value="TruA/RsuA/RluB/E/F_N"/>
</dbReference>
<dbReference type="EC" id="5.4.99.12" evidence="4"/>
<dbReference type="AlphaFoldDB" id="A0A075HYJ8"/>
<dbReference type="GO" id="GO:0003723">
    <property type="term" value="F:RNA binding"/>
    <property type="evidence" value="ECO:0007669"/>
    <property type="project" value="InterPro"/>
</dbReference>
<evidence type="ECO:0000313" key="9">
    <source>
        <dbReference type="EMBL" id="AIF20615.1"/>
    </source>
</evidence>
<protein>
    <recommendedName>
        <fullName evidence="4">tRNA pseudouridine synthase A</fullName>
        <ecNumber evidence="4">5.4.99.12</ecNumber>
    </recommendedName>
    <alternativeName>
        <fullName evidence="4">tRNA pseudouridine(38-40) synthase</fullName>
    </alternativeName>
    <alternativeName>
        <fullName evidence="4">tRNA pseudouridylate synthase I</fullName>
    </alternativeName>
    <alternativeName>
        <fullName evidence="4">tRNA-uridine isomerase I</fullName>
    </alternativeName>
</protein>